<organism evidence="10">
    <name type="scientific">Cryptomonas paramaecium</name>
    <dbReference type="NCBI Taxonomy" id="2898"/>
    <lineage>
        <taxon>Eukaryota</taxon>
        <taxon>Cryptophyceae</taxon>
        <taxon>Cryptomonadales</taxon>
        <taxon>Cryptomonadaceae</taxon>
        <taxon>Cryptomonas</taxon>
    </lineage>
</organism>
<keyword evidence="3 8" id="KW-0349">Heme</keyword>
<dbReference type="PANTHER" id="PTHR10720:SF0">
    <property type="entry name" value="HEME OXYGENASE"/>
    <property type="match status" value="1"/>
</dbReference>
<keyword evidence="5" id="KW-0560">Oxidoreductase</keyword>
<dbReference type="EMBL" id="GQ358203">
    <property type="protein sequence ID" value="ACT46782.1"/>
    <property type="molecule type" value="Genomic_DNA"/>
</dbReference>
<dbReference type="CDD" id="cd19165">
    <property type="entry name" value="HemeO"/>
    <property type="match status" value="1"/>
</dbReference>
<evidence type="ECO:0000256" key="9">
    <source>
        <dbReference type="PIRSR" id="PIRSR000343-2"/>
    </source>
</evidence>
<evidence type="ECO:0000256" key="5">
    <source>
        <dbReference type="ARBA" id="ARBA00023002"/>
    </source>
</evidence>
<reference evidence="10" key="1">
    <citation type="journal article" date="2009" name="Genome Biol. Evol.">
        <title>The complete plastid genome sequence of the secondarily nonphotosynthetic alga Cryptomonas paramecium: reduction, compaction, and accelerated evolutionary rate.</title>
        <authorList>
            <person name="Donaher N."/>
            <person name="Tanifuji G."/>
            <person name="Onodera N.T."/>
            <person name="Malfatti S.A."/>
            <person name="Chain P.S."/>
            <person name="Hara Y."/>
            <person name="Archibald J.M."/>
        </authorList>
    </citation>
    <scope>NUCLEOTIDE SEQUENCE</scope>
    <source>
        <strain evidence="10">CCAP977/2a</strain>
    </source>
</reference>
<feature type="binding site" description="axial binding residue" evidence="9">
    <location>
        <position position="17"/>
    </location>
    <ligand>
        <name>heme b</name>
        <dbReference type="ChEBI" id="CHEBI:60344"/>
    </ligand>
    <ligandPart>
        <name>Fe</name>
        <dbReference type="ChEBI" id="CHEBI:18248"/>
    </ligandPart>
</feature>
<dbReference type="Pfam" id="PF01126">
    <property type="entry name" value="Heme_oxygenase"/>
    <property type="match status" value="1"/>
</dbReference>
<keyword evidence="4 9" id="KW-0479">Metal-binding</keyword>
<name>D2IS90_9CRYP</name>
<evidence type="ECO:0000256" key="1">
    <source>
        <dbReference type="ARBA" id="ARBA00006134"/>
    </source>
</evidence>
<sequence length="233" mass="26698">MVTNLATQLKEGTAKSHSLVENIKFIKMFISGVLTKTSYRKLLANLYFIYSSLENEIDKHNSNPLIGPINFQTLHRKKSLEKDLKYYYGENWKSLIKPSKATLIYTQRIEKISAHKPELLIAHAYTRYLGDLSGGQLLKKITKKSLQLQEEGAGLDFYNFKNIENLQEFKKIYKDALNSLQLDRDCTNSIIAEANTAFKLNMSIFQEFSVSTSQLIIMLIKNLALSFLGRENS</sequence>
<proteinExistence type="inferred from homology"/>
<dbReference type="GO" id="GO:0020037">
    <property type="term" value="F:heme binding"/>
    <property type="evidence" value="ECO:0007669"/>
    <property type="project" value="TreeGrafter"/>
</dbReference>
<dbReference type="SUPFAM" id="SSF48613">
    <property type="entry name" value="Heme oxygenase-like"/>
    <property type="match status" value="1"/>
</dbReference>
<evidence type="ECO:0000256" key="8">
    <source>
        <dbReference type="PIRSR" id="PIRSR000343-1"/>
    </source>
</evidence>
<feature type="binding site" evidence="8">
    <location>
        <position position="125"/>
    </location>
    <ligand>
        <name>heme b</name>
        <dbReference type="ChEBI" id="CHEBI:60344"/>
    </ligand>
</feature>
<dbReference type="GO" id="GO:0004392">
    <property type="term" value="F:heme oxygenase (decyclizing) activity"/>
    <property type="evidence" value="ECO:0007669"/>
    <property type="project" value="UniProtKB-EC"/>
</dbReference>
<dbReference type="GO" id="GO:0046872">
    <property type="term" value="F:metal ion binding"/>
    <property type="evidence" value="ECO:0007669"/>
    <property type="project" value="UniProtKB-KW"/>
</dbReference>
<feature type="binding site" evidence="8">
    <location>
        <position position="10"/>
    </location>
    <ligand>
        <name>heme b</name>
        <dbReference type="ChEBI" id="CHEBI:60344"/>
    </ligand>
</feature>
<dbReference type="InterPro" id="IPR002051">
    <property type="entry name" value="Haem_Oase"/>
</dbReference>
<dbReference type="RefSeq" id="YP_003359246.1">
    <property type="nucleotide sequence ID" value="NC_013703.1"/>
</dbReference>
<keyword evidence="6 9" id="KW-0408">Iron</keyword>
<evidence type="ECO:0000256" key="6">
    <source>
        <dbReference type="ARBA" id="ARBA00023004"/>
    </source>
</evidence>
<evidence type="ECO:0000256" key="4">
    <source>
        <dbReference type="ARBA" id="ARBA00022723"/>
    </source>
</evidence>
<dbReference type="PROSITE" id="PS00593">
    <property type="entry name" value="HEME_OXYGENASE"/>
    <property type="match status" value="1"/>
</dbReference>
<comment type="catalytic activity">
    <reaction evidence="7">
        <text>heme b + 3 reduced [NADPH--hemoprotein reductase] + 3 O2 = biliverdin IXalpha + CO + Fe(2+) + 3 oxidized [NADPH--hemoprotein reductase] + 3 H2O + H(+)</text>
        <dbReference type="Rhea" id="RHEA:21764"/>
        <dbReference type="Rhea" id="RHEA-COMP:11964"/>
        <dbReference type="Rhea" id="RHEA-COMP:11965"/>
        <dbReference type="ChEBI" id="CHEBI:15377"/>
        <dbReference type="ChEBI" id="CHEBI:15378"/>
        <dbReference type="ChEBI" id="CHEBI:15379"/>
        <dbReference type="ChEBI" id="CHEBI:17245"/>
        <dbReference type="ChEBI" id="CHEBI:29033"/>
        <dbReference type="ChEBI" id="CHEBI:57618"/>
        <dbReference type="ChEBI" id="CHEBI:57991"/>
        <dbReference type="ChEBI" id="CHEBI:58210"/>
        <dbReference type="ChEBI" id="CHEBI:60344"/>
        <dbReference type="EC" id="1.14.14.18"/>
    </reaction>
</comment>
<dbReference type="PANTHER" id="PTHR10720">
    <property type="entry name" value="HEME OXYGENASE"/>
    <property type="match status" value="1"/>
</dbReference>
<dbReference type="InterPro" id="IPR016084">
    <property type="entry name" value="Haem_Oase-like_multi-hlx"/>
</dbReference>
<protein>
    <recommendedName>
        <fullName evidence="2">heme oxygenase (biliverdin-producing)</fullName>
        <ecNumber evidence="2">1.14.14.18</ecNumber>
    </recommendedName>
</protein>
<dbReference type="AlphaFoldDB" id="D2IS90"/>
<dbReference type="PRINTS" id="PR00088">
    <property type="entry name" value="HAEMOXYGNASE"/>
</dbReference>
<dbReference type="GO" id="GO:0006788">
    <property type="term" value="P:heme oxidation"/>
    <property type="evidence" value="ECO:0007669"/>
    <property type="project" value="InterPro"/>
</dbReference>
<dbReference type="EC" id="1.14.14.18" evidence="2"/>
<dbReference type="PIRSF" id="PIRSF000343">
    <property type="entry name" value="Haem_Oase"/>
    <property type="match status" value="1"/>
</dbReference>
<geneLocation type="plastid" evidence="10"/>
<dbReference type="GeneID" id="8715192"/>
<dbReference type="GO" id="GO:0042167">
    <property type="term" value="P:heme catabolic process"/>
    <property type="evidence" value="ECO:0007669"/>
    <property type="project" value="TreeGrafter"/>
</dbReference>
<evidence type="ECO:0000256" key="2">
    <source>
        <dbReference type="ARBA" id="ARBA00012360"/>
    </source>
</evidence>
<comment type="similarity">
    <text evidence="1">Belongs to the heme oxygenase family.</text>
</comment>
<evidence type="ECO:0000313" key="10">
    <source>
        <dbReference type="EMBL" id="ACT46782.1"/>
    </source>
</evidence>
<dbReference type="InterPro" id="IPR018207">
    <property type="entry name" value="Haem_oxygenase_CS"/>
</dbReference>
<dbReference type="FunFam" id="1.20.910.10:FF:000001">
    <property type="entry name" value="Heme oxygenase 1"/>
    <property type="match status" value="1"/>
</dbReference>
<dbReference type="InterPro" id="IPR016053">
    <property type="entry name" value="Haem_Oase-like"/>
</dbReference>
<dbReference type="Gene3D" id="1.20.910.10">
    <property type="entry name" value="Heme oxygenase-like"/>
    <property type="match status" value="1"/>
</dbReference>
<evidence type="ECO:0000256" key="7">
    <source>
        <dbReference type="ARBA" id="ARBA00048328"/>
    </source>
</evidence>
<evidence type="ECO:0000256" key="3">
    <source>
        <dbReference type="ARBA" id="ARBA00022617"/>
    </source>
</evidence>
<keyword evidence="10" id="KW-0934">Plastid</keyword>
<gene>
    <name evidence="10" type="primary">pbsA</name>
    <name evidence="10" type="ORF">CRPAC_p030</name>
</gene>
<dbReference type="GO" id="GO:0006979">
    <property type="term" value="P:response to oxidative stress"/>
    <property type="evidence" value="ECO:0007669"/>
    <property type="project" value="TreeGrafter"/>
</dbReference>
<accession>D2IS90</accession>